<evidence type="ECO:0000256" key="5">
    <source>
        <dbReference type="ARBA" id="ARBA00022825"/>
    </source>
</evidence>
<dbReference type="Proteomes" id="UP001259803">
    <property type="component" value="Unassembled WGS sequence"/>
</dbReference>
<proteinExistence type="inferred from homology"/>
<dbReference type="Pfam" id="PF02016">
    <property type="entry name" value="Peptidase_S66"/>
    <property type="match status" value="1"/>
</dbReference>
<dbReference type="InterPro" id="IPR040449">
    <property type="entry name" value="Peptidase_S66_N"/>
</dbReference>
<dbReference type="Gene3D" id="3.40.50.10740">
    <property type="entry name" value="Class I glutamine amidotransferase-like"/>
    <property type="match status" value="1"/>
</dbReference>
<dbReference type="CDD" id="cd07025">
    <property type="entry name" value="Peptidase_S66"/>
    <property type="match status" value="1"/>
</dbReference>
<evidence type="ECO:0000313" key="8">
    <source>
        <dbReference type="EMBL" id="MDT0574802.1"/>
    </source>
</evidence>
<evidence type="ECO:0000259" key="7">
    <source>
        <dbReference type="Pfam" id="PF17676"/>
    </source>
</evidence>
<sequence length="282" mass="30066">MTKIVVCAPSGPFERSSAAKVEHFARDQPGITLVFHEQCFARAGHFAGTDAQRVAALVACANDPDYDAVWFARGGYGACRIAEQALARMDETARGKAYLGCSDAGYLLAGLYRNGIGRPVHAPMPVDVERADGNAAISRVFAFLAGDCTTLEPTLDGRPAAAFNLTTLAMLVGTPLMPDLAGHVVMVEEVSEHLYAIDRLFFHLAAAMPAMKLAGLRLGRVSEVPHNDRPFGADAEDIARYWCGRAGVPFLGRANIGHDCANRIVPFGARDVWGLAPTGDAP</sequence>
<dbReference type="EMBL" id="JAVRHS010000001">
    <property type="protein sequence ID" value="MDT0574802.1"/>
    <property type="molecule type" value="Genomic_DNA"/>
</dbReference>
<comment type="similarity">
    <text evidence="1">Belongs to the peptidase S66 family.</text>
</comment>
<dbReference type="InterPro" id="IPR040921">
    <property type="entry name" value="Peptidase_S66C"/>
</dbReference>
<evidence type="ECO:0000259" key="6">
    <source>
        <dbReference type="Pfam" id="PF02016"/>
    </source>
</evidence>
<accession>A0ABU2ZHA8</accession>
<protein>
    <submittedName>
        <fullName evidence="8">LD-carboxypeptidase</fullName>
    </submittedName>
</protein>
<keyword evidence="5" id="KW-0720">Serine protease</keyword>
<dbReference type="PANTHER" id="PTHR30237:SF2">
    <property type="entry name" value="MUREIN TETRAPEPTIDE CARBOXYPEPTIDASE"/>
    <property type="match status" value="1"/>
</dbReference>
<evidence type="ECO:0000256" key="1">
    <source>
        <dbReference type="ARBA" id="ARBA00010233"/>
    </source>
</evidence>
<evidence type="ECO:0000256" key="4">
    <source>
        <dbReference type="ARBA" id="ARBA00022801"/>
    </source>
</evidence>
<name>A0ABU2ZHA8_9SPHN</name>
<dbReference type="InterPro" id="IPR027461">
    <property type="entry name" value="Carboxypeptidase_A_C_sf"/>
</dbReference>
<dbReference type="InterPro" id="IPR029062">
    <property type="entry name" value="Class_I_gatase-like"/>
</dbReference>
<dbReference type="SUPFAM" id="SSF52317">
    <property type="entry name" value="Class I glutamine amidotransferase-like"/>
    <property type="match status" value="1"/>
</dbReference>
<reference evidence="8 9" key="1">
    <citation type="submission" date="2023-09" db="EMBL/GenBank/DDBJ databases">
        <authorList>
            <person name="Rey-Velasco X."/>
        </authorList>
    </citation>
    <scope>NUCLEOTIDE SEQUENCE [LARGE SCALE GENOMIC DNA]</scope>
    <source>
        <strain evidence="8 9">F390</strain>
    </source>
</reference>
<gene>
    <name evidence="8" type="ORF">RM533_01230</name>
</gene>
<feature type="domain" description="LD-carboxypeptidase N-terminal" evidence="6">
    <location>
        <begin position="4"/>
        <end position="116"/>
    </location>
</feature>
<dbReference type="InterPro" id="IPR003507">
    <property type="entry name" value="S66_fam"/>
</dbReference>
<evidence type="ECO:0000313" key="9">
    <source>
        <dbReference type="Proteomes" id="UP001259803"/>
    </source>
</evidence>
<comment type="caution">
    <text evidence="8">The sequence shown here is derived from an EMBL/GenBank/DDBJ whole genome shotgun (WGS) entry which is preliminary data.</text>
</comment>
<dbReference type="PANTHER" id="PTHR30237">
    <property type="entry name" value="MURAMOYLTETRAPEPTIDE CARBOXYPEPTIDASE"/>
    <property type="match status" value="1"/>
</dbReference>
<keyword evidence="3" id="KW-0645">Protease</keyword>
<keyword evidence="2" id="KW-0121">Carboxypeptidase</keyword>
<dbReference type="Pfam" id="PF17676">
    <property type="entry name" value="Peptidase_S66C"/>
    <property type="match status" value="1"/>
</dbReference>
<evidence type="ECO:0000256" key="2">
    <source>
        <dbReference type="ARBA" id="ARBA00022645"/>
    </source>
</evidence>
<dbReference type="RefSeq" id="WP_311339364.1">
    <property type="nucleotide sequence ID" value="NZ_JAVRHS010000001.1"/>
</dbReference>
<dbReference type="InterPro" id="IPR027478">
    <property type="entry name" value="LdcA_N"/>
</dbReference>
<evidence type="ECO:0000256" key="3">
    <source>
        <dbReference type="ARBA" id="ARBA00022670"/>
    </source>
</evidence>
<dbReference type="Gene3D" id="3.50.30.60">
    <property type="entry name" value="LD-carboxypeptidase A C-terminal domain-like"/>
    <property type="match status" value="1"/>
</dbReference>
<keyword evidence="9" id="KW-1185">Reference proteome</keyword>
<organism evidence="8 9">
    <name type="scientific">Croceicoccus esteveae</name>
    <dbReference type="NCBI Taxonomy" id="3075597"/>
    <lineage>
        <taxon>Bacteria</taxon>
        <taxon>Pseudomonadati</taxon>
        <taxon>Pseudomonadota</taxon>
        <taxon>Alphaproteobacteria</taxon>
        <taxon>Sphingomonadales</taxon>
        <taxon>Erythrobacteraceae</taxon>
        <taxon>Croceicoccus</taxon>
    </lineage>
</organism>
<keyword evidence="4" id="KW-0378">Hydrolase</keyword>
<dbReference type="SUPFAM" id="SSF141986">
    <property type="entry name" value="LD-carboxypeptidase A C-terminal domain-like"/>
    <property type="match status" value="1"/>
</dbReference>
<feature type="domain" description="LD-carboxypeptidase C-terminal" evidence="7">
    <location>
        <begin position="164"/>
        <end position="270"/>
    </location>
</feature>